<accession>A0A512DP96</accession>
<proteinExistence type="predicted"/>
<evidence type="ECO:0000313" key="4">
    <source>
        <dbReference type="Proteomes" id="UP000321523"/>
    </source>
</evidence>
<organism evidence="3 4">
    <name type="scientific">Skermanella aerolata</name>
    <dbReference type="NCBI Taxonomy" id="393310"/>
    <lineage>
        <taxon>Bacteria</taxon>
        <taxon>Pseudomonadati</taxon>
        <taxon>Pseudomonadota</taxon>
        <taxon>Alphaproteobacteria</taxon>
        <taxon>Rhodospirillales</taxon>
        <taxon>Azospirillaceae</taxon>
        <taxon>Skermanella</taxon>
    </lineage>
</organism>
<dbReference type="Proteomes" id="UP000321523">
    <property type="component" value="Unassembled WGS sequence"/>
</dbReference>
<feature type="region of interest" description="Disordered" evidence="1">
    <location>
        <begin position="1"/>
        <end position="34"/>
    </location>
</feature>
<reference evidence="3 4" key="1">
    <citation type="submission" date="2019-07" db="EMBL/GenBank/DDBJ databases">
        <title>Whole genome shotgun sequence of Skermanella aerolata NBRC 106429.</title>
        <authorList>
            <person name="Hosoyama A."/>
            <person name="Uohara A."/>
            <person name="Ohji S."/>
            <person name="Ichikawa N."/>
        </authorList>
    </citation>
    <scope>NUCLEOTIDE SEQUENCE [LARGE SCALE GENOMIC DNA]</scope>
    <source>
        <strain evidence="3 4">NBRC 106429</strain>
    </source>
</reference>
<keyword evidence="4" id="KW-1185">Reference proteome</keyword>
<name>A0A512DP96_9PROT</name>
<comment type="caution">
    <text evidence="3">The sequence shown here is derived from an EMBL/GenBank/DDBJ whole genome shotgun (WGS) entry which is preliminary data.</text>
</comment>
<sequence>MADESDDNVPQRDPASPEPAPREPAASRPAKSGGGSTVAVFLSFIALAASIGSTGWMLTRVQPAVRESAAAASALTASVKAANAASKDAAVSFDKLSGEVAALRTELSAGAALPVRADALDKRISQVEASLGALARVAAADMVVRAMSSATSGAALTQNEIGRLVTLAASIPEATAAAAELGAAIPGGAISRQNLKSDLSRIAGRIEETAAPHPQTTVHTVQTFINRTVTDVGETLGLPLNQQSPAASLRDAYRSVDSDLASAIRIALSSDLRQQPAVADWLVHAKARLAFEQSLRKLNDALVVVRQADKT</sequence>
<evidence type="ECO:0000256" key="1">
    <source>
        <dbReference type="SAM" id="MobiDB-lite"/>
    </source>
</evidence>
<dbReference type="RefSeq" id="WP_044428162.1">
    <property type="nucleotide sequence ID" value="NZ_BJYZ01000009.1"/>
</dbReference>
<keyword evidence="2" id="KW-1133">Transmembrane helix</keyword>
<dbReference type="AlphaFoldDB" id="A0A512DP96"/>
<keyword evidence="2" id="KW-0472">Membrane</keyword>
<evidence type="ECO:0000256" key="2">
    <source>
        <dbReference type="SAM" id="Phobius"/>
    </source>
</evidence>
<keyword evidence="2" id="KW-0812">Transmembrane</keyword>
<feature type="transmembrane region" description="Helical" evidence="2">
    <location>
        <begin position="38"/>
        <end position="58"/>
    </location>
</feature>
<protein>
    <submittedName>
        <fullName evidence="3">Uncharacterized protein</fullName>
    </submittedName>
</protein>
<dbReference type="EMBL" id="BJYZ01000009">
    <property type="protein sequence ID" value="GEO38299.1"/>
    <property type="molecule type" value="Genomic_DNA"/>
</dbReference>
<gene>
    <name evidence="3" type="ORF">SAE02_24470</name>
</gene>
<dbReference type="OrthoDB" id="9982892at2"/>
<evidence type="ECO:0000313" key="3">
    <source>
        <dbReference type="EMBL" id="GEO38299.1"/>
    </source>
</evidence>